<dbReference type="Proteomes" id="UP000680304">
    <property type="component" value="Unassembled WGS sequence"/>
</dbReference>
<protein>
    <recommendedName>
        <fullName evidence="3 5">Regulatory protein RecX</fullName>
    </recommendedName>
</protein>
<dbReference type="InterPro" id="IPR003783">
    <property type="entry name" value="Regulatory_RecX"/>
</dbReference>
<gene>
    <name evidence="5" type="primary">recX</name>
    <name evidence="8" type="ORF">PACILC2_37760</name>
</gene>
<accession>A0ABQ4NB85</accession>
<dbReference type="HAMAP" id="MF_01114">
    <property type="entry name" value="RecX"/>
    <property type="match status" value="1"/>
</dbReference>
<dbReference type="Pfam" id="PF21982">
    <property type="entry name" value="RecX_HTH1"/>
    <property type="match status" value="1"/>
</dbReference>
<dbReference type="InterPro" id="IPR053924">
    <property type="entry name" value="RecX_HTH_2nd"/>
</dbReference>
<keyword evidence="9" id="KW-1185">Reference proteome</keyword>
<proteinExistence type="inferred from homology"/>
<evidence type="ECO:0000256" key="4">
    <source>
        <dbReference type="ARBA" id="ARBA00022490"/>
    </source>
</evidence>
<dbReference type="EMBL" id="BOVJ01000124">
    <property type="protein sequence ID" value="GIQ65208.1"/>
    <property type="molecule type" value="Genomic_DNA"/>
</dbReference>
<evidence type="ECO:0000313" key="9">
    <source>
        <dbReference type="Proteomes" id="UP000680304"/>
    </source>
</evidence>
<feature type="domain" description="RecX first three-helical" evidence="7">
    <location>
        <begin position="74"/>
        <end position="113"/>
    </location>
</feature>
<dbReference type="Pfam" id="PF02631">
    <property type="entry name" value="RecX_HTH2"/>
    <property type="match status" value="1"/>
</dbReference>
<sequence>MKERPGGHERPAVITAVKQDRKERRRYHIYIDGADEAALSVHEDIMVRYRLLKGQTVDPAVLDEIRGEDDKYRCYMAALVYLGVKPRTRKEVERYLLRKGMEAGAVALTLDRLERERLVDDRDYAGLFAGQRLRSAGKGRRLIVQELRQRGVKGETAAEAADALDPAEELEVALALAVKNGGRCAASRASGAASSPNFCCAADFRAISCAKRCAGLPKMGTTTCHGLTIDFRKS</sequence>
<evidence type="ECO:0000259" key="6">
    <source>
        <dbReference type="Pfam" id="PF02631"/>
    </source>
</evidence>
<dbReference type="Gene3D" id="1.10.10.10">
    <property type="entry name" value="Winged helix-like DNA-binding domain superfamily/Winged helix DNA-binding domain"/>
    <property type="match status" value="2"/>
</dbReference>
<dbReference type="PANTHER" id="PTHR33602">
    <property type="entry name" value="REGULATORY PROTEIN RECX FAMILY PROTEIN"/>
    <property type="match status" value="1"/>
</dbReference>
<evidence type="ECO:0000313" key="8">
    <source>
        <dbReference type="EMBL" id="GIQ65208.1"/>
    </source>
</evidence>
<comment type="caution">
    <text evidence="8">The sequence shown here is derived from an EMBL/GenBank/DDBJ whole genome shotgun (WGS) entry which is preliminary data.</text>
</comment>
<evidence type="ECO:0000256" key="1">
    <source>
        <dbReference type="ARBA" id="ARBA00004496"/>
    </source>
</evidence>
<organism evidence="8 9">
    <name type="scientific">Paenibacillus cisolokensis</name>
    <dbReference type="NCBI Taxonomy" id="1658519"/>
    <lineage>
        <taxon>Bacteria</taxon>
        <taxon>Bacillati</taxon>
        <taxon>Bacillota</taxon>
        <taxon>Bacilli</taxon>
        <taxon>Bacillales</taxon>
        <taxon>Paenibacillaceae</taxon>
        <taxon>Paenibacillus</taxon>
    </lineage>
</organism>
<feature type="domain" description="RecX second three-helical" evidence="6">
    <location>
        <begin position="120"/>
        <end position="160"/>
    </location>
</feature>
<comment type="subcellular location">
    <subcellularLocation>
        <location evidence="1 5">Cytoplasm</location>
    </subcellularLocation>
</comment>
<comment type="similarity">
    <text evidence="2 5">Belongs to the RecX family.</text>
</comment>
<dbReference type="PANTHER" id="PTHR33602:SF1">
    <property type="entry name" value="REGULATORY PROTEIN RECX FAMILY PROTEIN"/>
    <property type="match status" value="1"/>
</dbReference>
<evidence type="ECO:0000256" key="2">
    <source>
        <dbReference type="ARBA" id="ARBA00009695"/>
    </source>
</evidence>
<evidence type="ECO:0000259" key="7">
    <source>
        <dbReference type="Pfam" id="PF21982"/>
    </source>
</evidence>
<name>A0ABQ4NB85_9BACL</name>
<reference evidence="8 9" key="1">
    <citation type="submission" date="2021-04" db="EMBL/GenBank/DDBJ databases">
        <title>Draft genome sequence of Paenibacillus cisolokensis, LC2-13A.</title>
        <authorList>
            <person name="Uke A."/>
            <person name="Chhe C."/>
            <person name="Baramee S."/>
            <person name="Kosugi A."/>
        </authorList>
    </citation>
    <scope>NUCLEOTIDE SEQUENCE [LARGE SCALE GENOMIC DNA]</scope>
    <source>
        <strain evidence="8 9">LC2-13A</strain>
    </source>
</reference>
<comment type="function">
    <text evidence="5">Modulates RecA activity.</text>
</comment>
<keyword evidence="4 5" id="KW-0963">Cytoplasm</keyword>
<dbReference type="InterPro" id="IPR036388">
    <property type="entry name" value="WH-like_DNA-bd_sf"/>
</dbReference>
<evidence type="ECO:0000256" key="3">
    <source>
        <dbReference type="ARBA" id="ARBA00018111"/>
    </source>
</evidence>
<dbReference type="InterPro" id="IPR053926">
    <property type="entry name" value="RecX_HTH_1st"/>
</dbReference>
<evidence type="ECO:0000256" key="5">
    <source>
        <dbReference type="HAMAP-Rule" id="MF_01114"/>
    </source>
</evidence>